<keyword evidence="2" id="KW-1185">Reference proteome</keyword>
<protein>
    <submittedName>
        <fullName evidence="1">Uncharacterized protein</fullName>
    </submittedName>
</protein>
<accession>A0AAD6QHF6</accession>
<sequence>MYMWLSGYQFYCIGPFTLSADPYPTSQYKTRSSCFSNYYKDSVEKKSNVDFINKNAQNNSNKIVVEIFY</sequence>
<name>A0AAD6QHF6_9ROSI</name>
<comment type="caution">
    <text evidence="1">The sequence shown here is derived from an EMBL/GenBank/DDBJ whole genome shotgun (WGS) entry which is preliminary data.</text>
</comment>
<reference evidence="1" key="1">
    <citation type="journal article" date="2023" name="Mol. Ecol. Resour.">
        <title>Chromosome-level genome assembly of a triploid poplar Populus alba 'Berolinensis'.</title>
        <authorList>
            <person name="Chen S."/>
            <person name="Yu Y."/>
            <person name="Wang X."/>
            <person name="Wang S."/>
            <person name="Zhang T."/>
            <person name="Zhou Y."/>
            <person name="He R."/>
            <person name="Meng N."/>
            <person name="Wang Y."/>
            <person name="Liu W."/>
            <person name="Liu Z."/>
            <person name="Liu J."/>
            <person name="Guo Q."/>
            <person name="Huang H."/>
            <person name="Sederoff R.R."/>
            <person name="Wang G."/>
            <person name="Qu G."/>
            <person name="Chen S."/>
        </authorList>
    </citation>
    <scope>NUCLEOTIDE SEQUENCE</scope>
    <source>
        <strain evidence="1">SC-2020</strain>
    </source>
</reference>
<evidence type="ECO:0000313" key="1">
    <source>
        <dbReference type="EMBL" id="KAJ6990442.1"/>
    </source>
</evidence>
<dbReference type="Proteomes" id="UP001164929">
    <property type="component" value="Chromosome 7"/>
</dbReference>
<organism evidence="1 2">
    <name type="scientific">Populus alba x Populus x berolinensis</name>
    <dbReference type="NCBI Taxonomy" id="444605"/>
    <lineage>
        <taxon>Eukaryota</taxon>
        <taxon>Viridiplantae</taxon>
        <taxon>Streptophyta</taxon>
        <taxon>Embryophyta</taxon>
        <taxon>Tracheophyta</taxon>
        <taxon>Spermatophyta</taxon>
        <taxon>Magnoliopsida</taxon>
        <taxon>eudicotyledons</taxon>
        <taxon>Gunneridae</taxon>
        <taxon>Pentapetalae</taxon>
        <taxon>rosids</taxon>
        <taxon>fabids</taxon>
        <taxon>Malpighiales</taxon>
        <taxon>Salicaceae</taxon>
        <taxon>Saliceae</taxon>
        <taxon>Populus</taxon>
    </lineage>
</organism>
<evidence type="ECO:0000313" key="2">
    <source>
        <dbReference type="Proteomes" id="UP001164929"/>
    </source>
</evidence>
<dbReference type="AlphaFoldDB" id="A0AAD6QHF6"/>
<gene>
    <name evidence="1" type="ORF">NC653_018863</name>
</gene>
<proteinExistence type="predicted"/>
<dbReference type="EMBL" id="JAQIZT010000007">
    <property type="protein sequence ID" value="KAJ6990442.1"/>
    <property type="molecule type" value="Genomic_DNA"/>
</dbReference>